<reference evidence="2 3" key="1">
    <citation type="submission" date="2021-06" db="EMBL/GenBank/DDBJ databases">
        <title>Caerostris extrusa draft genome.</title>
        <authorList>
            <person name="Kono N."/>
            <person name="Arakawa K."/>
        </authorList>
    </citation>
    <scope>NUCLEOTIDE SEQUENCE [LARGE SCALE GENOMIC DNA]</scope>
</reference>
<dbReference type="EMBL" id="BPLR01000735">
    <property type="protein sequence ID" value="GIY97083.1"/>
    <property type="molecule type" value="Genomic_DNA"/>
</dbReference>
<dbReference type="AlphaFoldDB" id="A0AAV4XTL1"/>
<organism evidence="2 3">
    <name type="scientific">Caerostris extrusa</name>
    <name type="common">Bark spider</name>
    <name type="synonym">Caerostris bankana</name>
    <dbReference type="NCBI Taxonomy" id="172846"/>
    <lineage>
        <taxon>Eukaryota</taxon>
        <taxon>Metazoa</taxon>
        <taxon>Ecdysozoa</taxon>
        <taxon>Arthropoda</taxon>
        <taxon>Chelicerata</taxon>
        <taxon>Arachnida</taxon>
        <taxon>Araneae</taxon>
        <taxon>Araneomorphae</taxon>
        <taxon>Entelegynae</taxon>
        <taxon>Araneoidea</taxon>
        <taxon>Araneidae</taxon>
        <taxon>Caerostris</taxon>
    </lineage>
</organism>
<name>A0AAV4XTL1_CAEEX</name>
<gene>
    <name evidence="2" type="ORF">CEXT_472111</name>
</gene>
<keyword evidence="3" id="KW-1185">Reference proteome</keyword>
<feature type="signal peptide" evidence="1">
    <location>
        <begin position="1"/>
        <end position="21"/>
    </location>
</feature>
<keyword evidence="1" id="KW-0732">Signal</keyword>
<sequence length="90" mass="9974">MLAYASFTFFFLLEFPVTMDGEYILVLSNEFCRKILENSQAVKAMKKSIGTAFRLTEFKDSSRDTGFASAAINNKNISCLVSTGSLLKAL</sequence>
<feature type="chain" id="PRO_5043618686" evidence="1">
    <location>
        <begin position="22"/>
        <end position="90"/>
    </location>
</feature>
<comment type="caution">
    <text evidence="2">The sequence shown here is derived from an EMBL/GenBank/DDBJ whole genome shotgun (WGS) entry which is preliminary data.</text>
</comment>
<proteinExistence type="predicted"/>
<evidence type="ECO:0000313" key="3">
    <source>
        <dbReference type="Proteomes" id="UP001054945"/>
    </source>
</evidence>
<evidence type="ECO:0000313" key="2">
    <source>
        <dbReference type="EMBL" id="GIY97083.1"/>
    </source>
</evidence>
<accession>A0AAV4XTL1</accession>
<evidence type="ECO:0000256" key="1">
    <source>
        <dbReference type="SAM" id="SignalP"/>
    </source>
</evidence>
<protein>
    <submittedName>
        <fullName evidence="2">Uncharacterized protein</fullName>
    </submittedName>
</protein>
<dbReference type="Proteomes" id="UP001054945">
    <property type="component" value="Unassembled WGS sequence"/>
</dbReference>